<sequence>MLFFNAILAAFVFIFVPALAAPQSPGHPPVLDLTYSGQYDNAKLSLTGVACSNGPNGLLTKGYKTLGDLKNFPYVGAAQYIEGWNSANCGSCYKLIWGANSIYVLGVDHVANGFVISKAALDKLTGGQAVQLGKTDAAVIGVPSSYCQI</sequence>
<dbReference type="InterPro" id="IPR036908">
    <property type="entry name" value="RlpA-like_sf"/>
</dbReference>
<dbReference type="SUPFAM" id="SSF50685">
    <property type="entry name" value="Barwin-like endoglucanases"/>
    <property type="match status" value="1"/>
</dbReference>
<dbReference type="InterPro" id="IPR010829">
    <property type="entry name" value="Cerato-platanin"/>
</dbReference>
<evidence type="ECO:0000256" key="4">
    <source>
        <dbReference type="SAM" id="SignalP"/>
    </source>
</evidence>
<dbReference type="Proteomes" id="UP001212997">
    <property type="component" value="Unassembled WGS sequence"/>
</dbReference>
<evidence type="ECO:0000313" key="5">
    <source>
        <dbReference type="EMBL" id="KAJ3483676.1"/>
    </source>
</evidence>
<evidence type="ECO:0000256" key="2">
    <source>
        <dbReference type="ARBA" id="ARBA00010421"/>
    </source>
</evidence>
<evidence type="ECO:0008006" key="7">
    <source>
        <dbReference type="Google" id="ProtNLM"/>
    </source>
</evidence>
<accession>A0AAD5V1M4</accession>
<name>A0AAD5V1M4_9APHY</name>
<evidence type="ECO:0000256" key="1">
    <source>
        <dbReference type="ARBA" id="ARBA00004613"/>
    </source>
</evidence>
<dbReference type="Gene3D" id="2.40.40.10">
    <property type="entry name" value="RlpA-like domain"/>
    <property type="match status" value="1"/>
</dbReference>
<comment type="subcellular location">
    <subcellularLocation>
        <location evidence="1">Secreted</location>
    </subcellularLocation>
</comment>
<feature type="signal peptide" evidence="4">
    <location>
        <begin position="1"/>
        <end position="20"/>
    </location>
</feature>
<dbReference type="Pfam" id="PF07249">
    <property type="entry name" value="Cerato-platanin"/>
    <property type="match status" value="1"/>
</dbReference>
<keyword evidence="6" id="KW-1185">Reference proteome</keyword>
<comment type="caution">
    <text evidence="5">The sequence shown here is derived from an EMBL/GenBank/DDBJ whole genome shotgun (WGS) entry which is preliminary data.</text>
</comment>
<organism evidence="5 6">
    <name type="scientific">Meripilus lineatus</name>
    <dbReference type="NCBI Taxonomy" id="2056292"/>
    <lineage>
        <taxon>Eukaryota</taxon>
        <taxon>Fungi</taxon>
        <taxon>Dikarya</taxon>
        <taxon>Basidiomycota</taxon>
        <taxon>Agaricomycotina</taxon>
        <taxon>Agaricomycetes</taxon>
        <taxon>Polyporales</taxon>
        <taxon>Meripilaceae</taxon>
        <taxon>Meripilus</taxon>
    </lineage>
</organism>
<keyword evidence="3" id="KW-0964">Secreted</keyword>
<dbReference type="AlphaFoldDB" id="A0AAD5V1M4"/>
<feature type="chain" id="PRO_5042154704" description="Cerato-platanin" evidence="4">
    <location>
        <begin position="21"/>
        <end position="149"/>
    </location>
</feature>
<evidence type="ECO:0000313" key="6">
    <source>
        <dbReference type="Proteomes" id="UP001212997"/>
    </source>
</evidence>
<keyword evidence="4" id="KW-0732">Signal</keyword>
<dbReference type="EMBL" id="JANAWD010000219">
    <property type="protein sequence ID" value="KAJ3483676.1"/>
    <property type="molecule type" value="Genomic_DNA"/>
</dbReference>
<evidence type="ECO:0000256" key="3">
    <source>
        <dbReference type="ARBA" id="ARBA00022525"/>
    </source>
</evidence>
<dbReference type="CDD" id="cd22778">
    <property type="entry name" value="DPBB_CEPL-like"/>
    <property type="match status" value="1"/>
</dbReference>
<comment type="similarity">
    <text evidence="2">Belongs to the cerato-platanin family.</text>
</comment>
<proteinExistence type="inferred from homology"/>
<reference evidence="5" key="1">
    <citation type="submission" date="2022-07" db="EMBL/GenBank/DDBJ databases">
        <title>Genome Sequence of Physisporinus lineatus.</title>
        <authorList>
            <person name="Buettner E."/>
        </authorList>
    </citation>
    <scope>NUCLEOTIDE SEQUENCE</scope>
    <source>
        <strain evidence="5">VT162</strain>
    </source>
</reference>
<protein>
    <recommendedName>
        <fullName evidence="7">Cerato-platanin</fullName>
    </recommendedName>
</protein>
<gene>
    <name evidence="5" type="ORF">NLI96_g6158</name>
</gene>
<dbReference type="GO" id="GO:0005576">
    <property type="term" value="C:extracellular region"/>
    <property type="evidence" value="ECO:0007669"/>
    <property type="project" value="UniProtKB-SubCell"/>
</dbReference>